<dbReference type="GO" id="GO:0003677">
    <property type="term" value="F:DNA binding"/>
    <property type="evidence" value="ECO:0007669"/>
    <property type="project" value="InterPro"/>
</dbReference>
<dbReference type="GO" id="GO:0008170">
    <property type="term" value="F:N-methyltransferase activity"/>
    <property type="evidence" value="ECO:0007669"/>
    <property type="project" value="InterPro"/>
</dbReference>
<sequence>MNQTQHNAIVNFIWSIADDVLRDVYTRGKYRDIILPFTVLRRLDAILEPTKDKVLEMHQKLNEMKIDNQSPQLRKTSGYVFYNTSNYTFKRLLNEPGNIRQNLETYLDGFSSNVQDIISKFKLRNQLETLEEGNITFPLIEKFCSSTINVSPNPVTDKDGIVVMEGLTNLGMGYVFEELIRKFNEENNEEAGEHFTPREIIKLMTHLIFEPLKGKIKDGTYLIYDPACGSGGMLTEAEHFAKNLNPKATFHLYGQEVNPETYAICKADMLIKDEDPEKIAFGSTLSKDGFPNLQFDFMISNPPYGKTWKVDKDAILDKKEIIDPRFTVGVPRINDGQLLFVMNIVSKLKKNSPLGSRAATIHNGSALFTGDAGQGETEIRKYLLENDLLEAIIALPNDLFYNTGIPTYIFILNNKKDENRKGKLQLISVTTEQFYSKMRKPLGKKRVEFTAAHIRTITDLFLNFENNENSIILDNEDFGYSQITVHRPQRDENGNIIRDSKKKPKSDTALKDKENIPLKEDIDAFFEKEVLPFAEDAWYNPKETKIGYEINFAKYFYKHKAPRALEQISADIFKIEEETEHLLKEIVEA</sequence>
<dbReference type="SUPFAM" id="SSF53335">
    <property type="entry name" value="S-adenosyl-L-methionine-dependent methyltransferases"/>
    <property type="match status" value="1"/>
</dbReference>
<dbReference type="Pfam" id="PF02384">
    <property type="entry name" value="N6_Mtase"/>
    <property type="match status" value="1"/>
</dbReference>
<gene>
    <name evidence="11" type="ORF">K8344_10885</name>
</gene>
<evidence type="ECO:0000259" key="9">
    <source>
        <dbReference type="Pfam" id="PF02384"/>
    </source>
</evidence>
<comment type="similarity">
    <text evidence="1">Belongs to the N(4)/N(6)-methyltransferase family.</text>
</comment>
<keyword evidence="4" id="KW-0808">Transferase</keyword>
<keyword evidence="3" id="KW-0489">Methyltransferase</keyword>
<dbReference type="PANTHER" id="PTHR42933:SF3">
    <property type="entry name" value="TYPE I RESTRICTION ENZYME MJAVIII METHYLASE SUBUNIT"/>
    <property type="match status" value="1"/>
</dbReference>
<keyword evidence="6" id="KW-0680">Restriction system</keyword>
<organism evidence="11 12">
    <name type="scientific">Aequorivita xiaoshiensis</name>
    <dbReference type="NCBI Taxonomy" id="2874476"/>
    <lineage>
        <taxon>Bacteria</taxon>
        <taxon>Pseudomonadati</taxon>
        <taxon>Bacteroidota</taxon>
        <taxon>Flavobacteriia</taxon>
        <taxon>Flavobacteriales</taxon>
        <taxon>Flavobacteriaceae</taxon>
        <taxon>Aequorivita</taxon>
    </lineage>
</organism>
<dbReference type="GO" id="GO:0009307">
    <property type="term" value="P:DNA restriction-modification system"/>
    <property type="evidence" value="ECO:0007669"/>
    <property type="project" value="UniProtKB-KW"/>
</dbReference>
<dbReference type="PROSITE" id="PS00092">
    <property type="entry name" value="N6_MTASE"/>
    <property type="match status" value="1"/>
</dbReference>
<evidence type="ECO:0000256" key="2">
    <source>
        <dbReference type="ARBA" id="ARBA00011900"/>
    </source>
</evidence>
<dbReference type="InterPro" id="IPR051537">
    <property type="entry name" value="DNA_Adenine_Mtase"/>
</dbReference>
<evidence type="ECO:0000256" key="3">
    <source>
        <dbReference type="ARBA" id="ARBA00022603"/>
    </source>
</evidence>
<feature type="domain" description="DNA methylase adenine-specific" evidence="9">
    <location>
        <begin position="172"/>
        <end position="468"/>
    </location>
</feature>
<feature type="region of interest" description="Disordered" evidence="8">
    <location>
        <begin position="489"/>
        <end position="509"/>
    </location>
</feature>
<dbReference type="Pfam" id="PF12161">
    <property type="entry name" value="HsdM_N"/>
    <property type="match status" value="1"/>
</dbReference>
<evidence type="ECO:0000259" key="10">
    <source>
        <dbReference type="Pfam" id="PF12161"/>
    </source>
</evidence>
<protein>
    <recommendedName>
        <fullName evidence="2">site-specific DNA-methyltransferase (adenine-specific)</fullName>
        <ecNumber evidence="2">2.1.1.72</ecNumber>
    </recommendedName>
</protein>
<dbReference type="PANTHER" id="PTHR42933">
    <property type="entry name" value="SLR6095 PROTEIN"/>
    <property type="match status" value="1"/>
</dbReference>
<dbReference type="Gene3D" id="3.40.50.150">
    <property type="entry name" value="Vaccinia Virus protein VP39"/>
    <property type="match status" value="1"/>
</dbReference>
<evidence type="ECO:0000256" key="5">
    <source>
        <dbReference type="ARBA" id="ARBA00022691"/>
    </source>
</evidence>
<dbReference type="AlphaFoldDB" id="A0A9X1U548"/>
<feature type="domain" description="N6 adenine-specific DNA methyltransferase N-terminal" evidence="10">
    <location>
        <begin position="10"/>
        <end position="143"/>
    </location>
</feature>
<dbReference type="InterPro" id="IPR003356">
    <property type="entry name" value="DNA_methylase_A-5"/>
</dbReference>
<dbReference type="EC" id="2.1.1.72" evidence="2"/>
<keyword evidence="12" id="KW-1185">Reference proteome</keyword>
<dbReference type="Proteomes" id="UP001139462">
    <property type="component" value="Unassembled WGS sequence"/>
</dbReference>
<evidence type="ECO:0000313" key="12">
    <source>
        <dbReference type="Proteomes" id="UP001139462"/>
    </source>
</evidence>
<evidence type="ECO:0000256" key="7">
    <source>
        <dbReference type="ARBA" id="ARBA00047942"/>
    </source>
</evidence>
<comment type="caution">
    <text evidence="11">The sequence shown here is derived from an EMBL/GenBank/DDBJ whole genome shotgun (WGS) entry which is preliminary data.</text>
</comment>
<dbReference type="GO" id="GO:0009007">
    <property type="term" value="F:site-specific DNA-methyltransferase (adenine-specific) activity"/>
    <property type="evidence" value="ECO:0007669"/>
    <property type="project" value="UniProtKB-EC"/>
</dbReference>
<dbReference type="InterPro" id="IPR022749">
    <property type="entry name" value="D12N6_MeTrfase_N"/>
</dbReference>
<dbReference type="InterPro" id="IPR029063">
    <property type="entry name" value="SAM-dependent_MTases_sf"/>
</dbReference>
<evidence type="ECO:0000313" key="11">
    <source>
        <dbReference type="EMBL" id="MCG2431625.1"/>
    </source>
</evidence>
<name>A0A9X1U548_9FLAO</name>
<dbReference type="PRINTS" id="PR00507">
    <property type="entry name" value="N12N6MTFRASE"/>
</dbReference>
<evidence type="ECO:0000256" key="6">
    <source>
        <dbReference type="ARBA" id="ARBA00022747"/>
    </source>
</evidence>
<keyword evidence="5" id="KW-0949">S-adenosyl-L-methionine</keyword>
<evidence type="ECO:0000256" key="8">
    <source>
        <dbReference type="SAM" id="MobiDB-lite"/>
    </source>
</evidence>
<dbReference type="GO" id="GO:0032259">
    <property type="term" value="P:methylation"/>
    <property type="evidence" value="ECO:0007669"/>
    <property type="project" value="UniProtKB-KW"/>
</dbReference>
<evidence type="ECO:0000256" key="4">
    <source>
        <dbReference type="ARBA" id="ARBA00022679"/>
    </source>
</evidence>
<dbReference type="InterPro" id="IPR002052">
    <property type="entry name" value="DNA_methylase_N6_adenine_CS"/>
</dbReference>
<proteinExistence type="inferred from homology"/>
<accession>A0A9X1U548</accession>
<evidence type="ECO:0000256" key="1">
    <source>
        <dbReference type="ARBA" id="ARBA00006594"/>
    </source>
</evidence>
<comment type="catalytic activity">
    <reaction evidence="7">
        <text>a 2'-deoxyadenosine in DNA + S-adenosyl-L-methionine = an N(6)-methyl-2'-deoxyadenosine in DNA + S-adenosyl-L-homocysteine + H(+)</text>
        <dbReference type="Rhea" id="RHEA:15197"/>
        <dbReference type="Rhea" id="RHEA-COMP:12418"/>
        <dbReference type="Rhea" id="RHEA-COMP:12419"/>
        <dbReference type="ChEBI" id="CHEBI:15378"/>
        <dbReference type="ChEBI" id="CHEBI:57856"/>
        <dbReference type="ChEBI" id="CHEBI:59789"/>
        <dbReference type="ChEBI" id="CHEBI:90615"/>
        <dbReference type="ChEBI" id="CHEBI:90616"/>
        <dbReference type="EC" id="2.1.1.72"/>
    </reaction>
</comment>
<dbReference type="RefSeq" id="WP_237608718.1">
    <property type="nucleotide sequence ID" value="NZ_JAIRBB010000010.1"/>
</dbReference>
<dbReference type="EMBL" id="JAIRBB010000010">
    <property type="protein sequence ID" value="MCG2431625.1"/>
    <property type="molecule type" value="Genomic_DNA"/>
</dbReference>
<reference evidence="11" key="1">
    <citation type="submission" date="2021-09" db="EMBL/GenBank/DDBJ databases">
        <title>Genome of Aequorivita sp. strain F64183.</title>
        <authorList>
            <person name="Wang Y."/>
        </authorList>
    </citation>
    <scope>NUCLEOTIDE SEQUENCE</scope>
    <source>
        <strain evidence="11">F64183</strain>
    </source>
</reference>